<feature type="domain" description="Reverse transcriptase" evidence="1">
    <location>
        <begin position="35"/>
        <end position="207"/>
    </location>
</feature>
<evidence type="ECO:0000313" key="2">
    <source>
        <dbReference type="EMBL" id="GBP34504.1"/>
    </source>
</evidence>
<organism evidence="2 3">
    <name type="scientific">Eumeta variegata</name>
    <name type="common">Bagworm moth</name>
    <name type="synonym">Eumeta japonica</name>
    <dbReference type="NCBI Taxonomy" id="151549"/>
    <lineage>
        <taxon>Eukaryota</taxon>
        <taxon>Metazoa</taxon>
        <taxon>Ecdysozoa</taxon>
        <taxon>Arthropoda</taxon>
        <taxon>Hexapoda</taxon>
        <taxon>Insecta</taxon>
        <taxon>Pterygota</taxon>
        <taxon>Neoptera</taxon>
        <taxon>Endopterygota</taxon>
        <taxon>Lepidoptera</taxon>
        <taxon>Glossata</taxon>
        <taxon>Ditrysia</taxon>
        <taxon>Tineoidea</taxon>
        <taxon>Psychidae</taxon>
        <taxon>Oiketicinae</taxon>
        <taxon>Eumeta</taxon>
    </lineage>
</organism>
<name>A0A4C1V972_EUMVA</name>
<keyword evidence="3" id="KW-1185">Reference proteome</keyword>
<dbReference type="EMBL" id="BGZK01000289">
    <property type="protein sequence ID" value="GBP34504.1"/>
    <property type="molecule type" value="Genomic_DNA"/>
</dbReference>
<sequence length="213" mass="24360">MFIIVYTSLYTWYVPADCLLTYHVFIEHRHKVTASAVAFHPFGFTKGRSTTEAGVELIEQIFGAWEELRDAISVFCDLSKAFYWIHNDTFIRKLHHYGVRDLLLLESYLSGKVQSVDVNDYFLSKAPVTPLVFPPGLYVFMGGNDHLLLELKDFAVYVQAFAYEVDLVTSGQSASTLEAEANRKIVHIKDWTDQNKLKFVPSKTKAMDAYQKT</sequence>
<dbReference type="OrthoDB" id="414730at2759"/>
<gene>
    <name evidence="2" type="ORF">EVAR_29899_1</name>
</gene>
<evidence type="ECO:0000313" key="3">
    <source>
        <dbReference type="Proteomes" id="UP000299102"/>
    </source>
</evidence>
<evidence type="ECO:0000259" key="1">
    <source>
        <dbReference type="Pfam" id="PF00078"/>
    </source>
</evidence>
<dbReference type="InterPro" id="IPR000477">
    <property type="entry name" value="RT_dom"/>
</dbReference>
<reference evidence="2 3" key="1">
    <citation type="journal article" date="2019" name="Commun. Biol.">
        <title>The bagworm genome reveals a unique fibroin gene that provides high tensile strength.</title>
        <authorList>
            <person name="Kono N."/>
            <person name="Nakamura H."/>
            <person name="Ohtoshi R."/>
            <person name="Tomita M."/>
            <person name="Numata K."/>
            <person name="Arakawa K."/>
        </authorList>
    </citation>
    <scope>NUCLEOTIDE SEQUENCE [LARGE SCALE GENOMIC DNA]</scope>
</reference>
<dbReference type="Proteomes" id="UP000299102">
    <property type="component" value="Unassembled WGS sequence"/>
</dbReference>
<dbReference type="STRING" id="151549.A0A4C1V972"/>
<proteinExistence type="predicted"/>
<dbReference type="AlphaFoldDB" id="A0A4C1V972"/>
<protein>
    <recommendedName>
        <fullName evidence="1">Reverse transcriptase domain-containing protein</fullName>
    </recommendedName>
</protein>
<accession>A0A4C1V972</accession>
<comment type="caution">
    <text evidence="2">The sequence shown here is derived from an EMBL/GenBank/DDBJ whole genome shotgun (WGS) entry which is preliminary data.</text>
</comment>
<dbReference type="Pfam" id="PF00078">
    <property type="entry name" value="RVT_1"/>
    <property type="match status" value="1"/>
</dbReference>